<evidence type="ECO:0000256" key="6">
    <source>
        <dbReference type="ARBA" id="ARBA00022833"/>
    </source>
</evidence>
<comment type="cofactor">
    <cofactor evidence="1">
        <name>Zn(2+)</name>
        <dbReference type="ChEBI" id="CHEBI:29105"/>
    </cofactor>
</comment>
<dbReference type="Pfam" id="PF05193">
    <property type="entry name" value="Peptidase_M16_C"/>
    <property type="match status" value="2"/>
</dbReference>
<keyword evidence="9" id="KW-0732">Signal</keyword>
<reference evidence="12 13" key="1">
    <citation type="submission" date="2020-08" db="EMBL/GenBank/DDBJ databases">
        <title>Genome public.</title>
        <authorList>
            <person name="Liu C."/>
            <person name="Sun Q."/>
        </authorList>
    </citation>
    <scope>NUCLEOTIDE SEQUENCE [LARGE SCALE GENOMIC DNA]</scope>
    <source>
        <strain evidence="12 13">NSJ-56</strain>
    </source>
</reference>
<keyword evidence="3" id="KW-0645">Protease</keyword>
<evidence type="ECO:0000256" key="3">
    <source>
        <dbReference type="ARBA" id="ARBA00022670"/>
    </source>
</evidence>
<evidence type="ECO:0000256" key="8">
    <source>
        <dbReference type="RuleBase" id="RU004447"/>
    </source>
</evidence>
<comment type="caution">
    <text evidence="12">The sequence shown here is derived from an EMBL/GenBank/DDBJ whole genome shotgun (WGS) entry which is preliminary data.</text>
</comment>
<evidence type="ECO:0000256" key="7">
    <source>
        <dbReference type="ARBA" id="ARBA00023049"/>
    </source>
</evidence>
<organism evidence="12 13">
    <name type="scientific">Butyricimonas hominis</name>
    <dbReference type="NCBI Taxonomy" id="2763032"/>
    <lineage>
        <taxon>Bacteria</taxon>
        <taxon>Pseudomonadati</taxon>
        <taxon>Bacteroidota</taxon>
        <taxon>Bacteroidia</taxon>
        <taxon>Bacteroidales</taxon>
        <taxon>Odoribacteraceae</taxon>
        <taxon>Butyricimonas</taxon>
    </lineage>
</organism>
<evidence type="ECO:0000256" key="5">
    <source>
        <dbReference type="ARBA" id="ARBA00022801"/>
    </source>
</evidence>
<dbReference type="PANTHER" id="PTHR43690:SF17">
    <property type="entry name" value="PROTEIN YHJJ"/>
    <property type="match status" value="1"/>
</dbReference>
<dbReference type="Pfam" id="PF00675">
    <property type="entry name" value="Peptidase_M16"/>
    <property type="match status" value="1"/>
</dbReference>
<protein>
    <submittedName>
        <fullName evidence="12">Insulinase family protein</fullName>
    </submittedName>
</protein>
<evidence type="ECO:0000256" key="1">
    <source>
        <dbReference type="ARBA" id="ARBA00001947"/>
    </source>
</evidence>
<keyword evidence="6" id="KW-0862">Zinc</keyword>
<feature type="domain" description="Peptidase M16 N-terminal" evidence="10">
    <location>
        <begin position="57"/>
        <end position="159"/>
    </location>
</feature>
<dbReference type="RefSeq" id="WP_186976388.1">
    <property type="nucleotide sequence ID" value="NZ_JACOOH010000005.1"/>
</dbReference>
<feature type="domain" description="Peptidase M16 C-terminal" evidence="11">
    <location>
        <begin position="195"/>
        <end position="371"/>
    </location>
</feature>
<sequence length="929" mass="106589">MKCVIVLFLFLSCSWAFALAQDSSSVFRHGKLGNGLTYYIRHTGTQPGCADFYLIQNVGSLMEEEEQNGLAHVLEHMAFHATESFPDGVPAFLKRNGIALFNAKTGYDETVYNIKNVPTASSGLLDSCVLVLRDWSGFLTLKPEDMDQERKVIREERRTRMTVSKRVQKMSDPYMYNGSKYATHDIIGSVDVVQNFTPEKLKEYYKDFYRPDLQAVVILGDIDVIEMEAEVKRLFNPIPKRKNPKTRVVYGIEDNDEPLYAKLIDKEIPNNSVMLVKRIRKETESTLEAMSRERLLRDFYNRIMRGALAEYLQVGDSYILNAGVGVFNMQRNYDGLNIALTSLPGKEKEALQQLLDQMEYVHRLGFTDEVLKPAFESYRREVKASMNQENNIPNDVFLQIYKDHFLLGKPLCSVDEKLAALSGVLDTLSAKTFQAWISKWDDGKNWVFLMQGSDSTYTFPSVAEIKGMIAQSRSLEMEEKQVELQVMDGNTELVDFEIQGGRVVKERKLKDLDAEEWVLNNGAKVYYKYTDGDRGTFNLLAGSVGGRSLLAAEDLPSADALSALVLESGLYKYDMQTLKYLMKDRTVNMNVSLDERAESISVSAVLKDADFAFQLFYLAMEHPRFDRIVFDRFVTVGQMTQSNARRTMNDTIREVLGAIRRVESPRLWKKDSVYYAAMEYDRMIRIYQDRFRDASDFVFYLVGDIKREEAQELVAKYIGALPSIYRKEKAVDYNYNRLGNITEDVEVDMPDEKYMVSIEFQNTLKTRPIDEVCMHVLKLYFQYSLQDKIRGEQGAAYGVQVLGGTTTSPHCLQELFIRFATSLDKGPQMRALVHEQVREFLEKGLSEEAVEDFVLAIKKEKKAADDAVYNTIAFWTENLQFYNKTGKRMDSPYYFESFIDRIKAKDVLSFARKFFGSAQCVDLVIKSRK</sequence>
<accession>A0ABR7D226</accession>
<feature type="domain" description="Peptidase M16 C-terminal" evidence="11">
    <location>
        <begin position="680"/>
        <end position="851"/>
    </location>
</feature>
<keyword evidence="7" id="KW-0482">Metalloprotease</keyword>
<dbReference type="EMBL" id="JACOOH010000005">
    <property type="protein sequence ID" value="MBC5621971.1"/>
    <property type="molecule type" value="Genomic_DNA"/>
</dbReference>
<dbReference type="InterPro" id="IPR011765">
    <property type="entry name" value="Pept_M16_N"/>
</dbReference>
<feature type="signal peptide" evidence="9">
    <location>
        <begin position="1"/>
        <end position="18"/>
    </location>
</feature>
<dbReference type="PANTHER" id="PTHR43690">
    <property type="entry name" value="NARDILYSIN"/>
    <property type="match status" value="1"/>
</dbReference>
<comment type="similarity">
    <text evidence="2 8">Belongs to the peptidase M16 family.</text>
</comment>
<evidence type="ECO:0000313" key="13">
    <source>
        <dbReference type="Proteomes" id="UP000646484"/>
    </source>
</evidence>
<evidence type="ECO:0000313" key="12">
    <source>
        <dbReference type="EMBL" id="MBC5621971.1"/>
    </source>
</evidence>
<name>A0ABR7D226_9BACT</name>
<evidence type="ECO:0000259" key="10">
    <source>
        <dbReference type="Pfam" id="PF00675"/>
    </source>
</evidence>
<keyword evidence="13" id="KW-1185">Reference proteome</keyword>
<proteinExistence type="inferred from homology"/>
<dbReference type="SUPFAM" id="SSF63411">
    <property type="entry name" value="LuxS/MPP-like metallohydrolase"/>
    <property type="match status" value="4"/>
</dbReference>
<dbReference type="InterPro" id="IPR007863">
    <property type="entry name" value="Peptidase_M16_C"/>
</dbReference>
<evidence type="ECO:0000256" key="4">
    <source>
        <dbReference type="ARBA" id="ARBA00022723"/>
    </source>
</evidence>
<evidence type="ECO:0000256" key="2">
    <source>
        <dbReference type="ARBA" id="ARBA00007261"/>
    </source>
</evidence>
<keyword evidence="5" id="KW-0378">Hydrolase</keyword>
<dbReference type="PROSITE" id="PS00143">
    <property type="entry name" value="INSULINASE"/>
    <property type="match status" value="1"/>
</dbReference>
<dbReference type="InterPro" id="IPR001431">
    <property type="entry name" value="Pept_M16_Zn_BS"/>
</dbReference>
<evidence type="ECO:0000256" key="9">
    <source>
        <dbReference type="SAM" id="SignalP"/>
    </source>
</evidence>
<dbReference type="Proteomes" id="UP000646484">
    <property type="component" value="Unassembled WGS sequence"/>
</dbReference>
<evidence type="ECO:0000259" key="11">
    <source>
        <dbReference type="Pfam" id="PF05193"/>
    </source>
</evidence>
<gene>
    <name evidence="12" type="ORF">H8S64_12760</name>
</gene>
<dbReference type="Gene3D" id="3.30.830.10">
    <property type="entry name" value="Metalloenzyme, LuxS/M16 peptidase-like"/>
    <property type="match status" value="4"/>
</dbReference>
<dbReference type="InterPro" id="IPR050626">
    <property type="entry name" value="Peptidase_M16"/>
</dbReference>
<dbReference type="InterPro" id="IPR011249">
    <property type="entry name" value="Metalloenz_LuxS/M16"/>
</dbReference>
<keyword evidence="4" id="KW-0479">Metal-binding</keyword>
<feature type="chain" id="PRO_5046856307" evidence="9">
    <location>
        <begin position="19"/>
        <end position="929"/>
    </location>
</feature>